<dbReference type="AlphaFoldDB" id="A0A0G1ASU4"/>
<evidence type="ECO:0000313" key="2">
    <source>
        <dbReference type="EMBL" id="KKS37136.1"/>
    </source>
</evidence>
<feature type="transmembrane region" description="Helical" evidence="1">
    <location>
        <begin position="78"/>
        <end position="108"/>
    </location>
</feature>
<proteinExistence type="predicted"/>
<evidence type="ECO:0000313" key="3">
    <source>
        <dbReference type="Proteomes" id="UP000033847"/>
    </source>
</evidence>
<keyword evidence="1" id="KW-0812">Transmembrane</keyword>
<comment type="caution">
    <text evidence="2">The sequence shown here is derived from an EMBL/GenBank/DDBJ whole genome shotgun (WGS) entry which is preliminary data.</text>
</comment>
<dbReference type="EMBL" id="LCCU01000017">
    <property type="protein sequence ID" value="KKS37136.1"/>
    <property type="molecule type" value="Genomic_DNA"/>
</dbReference>
<evidence type="ECO:0008006" key="4">
    <source>
        <dbReference type="Google" id="ProtNLM"/>
    </source>
</evidence>
<keyword evidence="1" id="KW-1133">Transmembrane helix</keyword>
<sequence length="506" mass="58872">MMRRKILSKAKRYVPKILLFSYLGLFLLSKINLVIVDLGRHLTNGKIFLEQGTVLGTNLYSYTHPDFPVVTHHWGVGVIYYIVHTLAGFNGLTVLGVLLASLTTFFLYKNSQNRGSFLIFAAVALLLFPLFASRKEVRPESFSYLLVAVYVYIFESFKSGRLSLKFMYPLLFLLQVFWVNIHIFFVFGLLITFIYVLHRVAVEKSINLRYKMLALLFLIVTASLINPFFIEGLLTPFNIFKNYGYMIAENQSAFFMQRLTPKFEYFYFEVIVAFFIGCLSFLFYKKKFGENLPLTLVSLMFTFLALRYVRAFPLFVVGSTPLFVTALGYIKDKVLVYVALTSLLLLSFIPGSFFSPFQRGFGMGLGKDSLGSAEFFLNNGLKGPVFNNYDIGSYLIYGLYPREKVFVDNRPEAYPEYFFKQIYVPMQESEEKWKEVEEQYKFNVIFFYRRDFTPWAQPFLITRLDDPEWVPVYVDDFALILVRNGAPNEDLIKRYRLPPEMFIVTK</sequence>
<gene>
    <name evidence="2" type="ORF">UV00_C0017G0029</name>
</gene>
<feature type="transmembrane region" description="Helical" evidence="1">
    <location>
        <begin position="210"/>
        <end position="230"/>
    </location>
</feature>
<feature type="transmembrane region" description="Helical" evidence="1">
    <location>
        <begin position="166"/>
        <end position="198"/>
    </location>
</feature>
<accession>A0A0G1ASU4</accession>
<evidence type="ECO:0000256" key="1">
    <source>
        <dbReference type="SAM" id="Phobius"/>
    </source>
</evidence>
<name>A0A0G1ASU4_UNCKA</name>
<feature type="transmembrane region" description="Helical" evidence="1">
    <location>
        <begin position="265"/>
        <end position="284"/>
    </location>
</feature>
<keyword evidence="1" id="KW-0472">Membrane</keyword>
<feature type="transmembrane region" description="Helical" evidence="1">
    <location>
        <begin position="335"/>
        <end position="357"/>
    </location>
</feature>
<dbReference type="Proteomes" id="UP000033847">
    <property type="component" value="Unassembled WGS sequence"/>
</dbReference>
<organism evidence="2 3">
    <name type="scientific">candidate division WWE3 bacterium GW2011_GWF1_42_14</name>
    <dbReference type="NCBI Taxonomy" id="1619138"/>
    <lineage>
        <taxon>Bacteria</taxon>
        <taxon>Katanobacteria</taxon>
    </lineage>
</organism>
<feature type="transmembrane region" description="Helical" evidence="1">
    <location>
        <begin position="115"/>
        <end position="132"/>
    </location>
</feature>
<reference evidence="2 3" key="1">
    <citation type="journal article" date="2015" name="Nature">
        <title>rRNA introns, odd ribosomes, and small enigmatic genomes across a large radiation of phyla.</title>
        <authorList>
            <person name="Brown C.T."/>
            <person name="Hug L.A."/>
            <person name="Thomas B.C."/>
            <person name="Sharon I."/>
            <person name="Castelle C.J."/>
            <person name="Singh A."/>
            <person name="Wilkins M.J."/>
            <person name="Williams K.H."/>
            <person name="Banfield J.F."/>
        </authorList>
    </citation>
    <scope>NUCLEOTIDE SEQUENCE [LARGE SCALE GENOMIC DNA]</scope>
</reference>
<protein>
    <recommendedName>
        <fullName evidence="4">Glycosyltransferase RgtA/B/C/D-like domain-containing protein</fullName>
    </recommendedName>
</protein>